<proteinExistence type="predicted"/>
<evidence type="ECO:0000313" key="1">
    <source>
        <dbReference type="EMBL" id="GIX75702.1"/>
    </source>
</evidence>
<dbReference type="Proteomes" id="UP001054945">
    <property type="component" value="Unassembled WGS sequence"/>
</dbReference>
<name>A0AAV4MWG5_CAEEX</name>
<accession>A0AAV4MWG5</accession>
<evidence type="ECO:0000313" key="2">
    <source>
        <dbReference type="Proteomes" id="UP001054945"/>
    </source>
</evidence>
<sequence>MCHKESKSLSYHKGYVSDQEDSGKFAQGNYFFPKSERKIALRKRKKKKVLLRSVFVYVFPSKTTELGKKKHGPSLGSNYCCPGFVSPFYGPGAVSDIWCGWENSLLGNDAFRKQTCSSGFTIFLSFRSKYVQMQGKKTPERVFINDQTSAVIRESMIHLIGKKGATLVPIRKSNFERVPCVPGAMSQTKKIAENSPRAIIFFFFNPKSEERLHREREKKKSSFAFCFCLYIPNKTTELGKKKHGPSLGSNYRCPGFVSHFYGPEAAKKGATLVPIRKSNFELVPRVPGAMSQTEKIAENSPRAIIFSKVREKDCIEKEKKSSFCVLFLHRPSLGSNYCCPGFVSHFYGPEAVSDIWFG</sequence>
<organism evidence="1 2">
    <name type="scientific">Caerostris extrusa</name>
    <name type="common">Bark spider</name>
    <name type="synonym">Caerostris bankana</name>
    <dbReference type="NCBI Taxonomy" id="172846"/>
    <lineage>
        <taxon>Eukaryota</taxon>
        <taxon>Metazoa</taxon>
        <taxon>Ecdysozoa</taxon>
        <taxon>Arthropoda</taxon>
        <taxon>Chelicerata</taxon>
        <taxon>Arachnida</taxon>
        <taxon>Araneae</taxon>
        <taxon>Araneomorphae</taxon>
        <taxon>Entelegynae</taxon>
        <taxon>Araneoidea</taxon>
        <taxon>Araneidae</taxon>
        <taxon>Caerostris</taxon>
    </lineage>
</organism>
<reference evidence="1 2" key="1">
    <citation type="submission" date="2021-06" db="EMBL/GenBank/DDBJ databases">
        <title>Caerostris extrusa draft genome.</title>
        <authorList>
            <person name="Kono N."/>
            <person name="Arakawa K."/>
        </authorList>
    </citation>
    <scope>NUCLEOTIDE SEQUENCE [LARGE SCALE GENOMIC DNA]</scope>
</reference>
<dbReference type="EMBL" id="BPLR01020189">
    <property type="protein sequence ID" value="GIX75702.1"/>
    <property type="molecule type" value="Genomic_DNA"/>
</dbReference>
<keyword evidence="2" id="KW-1185">Reference proteome</keyword>
<gene>
    <name evidence="1" type="ORF">CEXT_223971</name>
</gene>
<evidence type="ECO:0008006" key="3">
    <source>
        <dbReference type="Google" id="ProtNLM"/>
    </source>
</evidence>
<protein>
    <recommendedName>
        <fullName evidence="3">Ribosomal protein S11</fullName>
    </recommendedName>
</protein>
<comment type="caution">
    <text evidence="1">The sequence shown here is derived from an EMBL/GenBank/DDBJ whole genome shotgun (WGS) entry which is preliminary data.</text>
</comment>
<dbReference type="AlphaFoldDB" id="A0AAV4MWG5"/>